<feature type="coiled-coil region" evidence="1">
    <location>
        <begin position="246"/>
        <end position="277"/>
    </location>
</feature>
<organism evidence="3 4">
    <name type="scientific">Candidatus Ruthenibacterium avium</name>
    <dbReference type="NCBI Taxonomy" id="2838751"/>
    <lineage>
        <taxon>Bacteria</taxon>
        <taxon>Bacillati</taxon>
        <taxon>Bacillota</taxon>
        <taxon>Clostridia</taxon>
        <taxon>Eubacteriales</taxon>
        <taxon>Oscillospiraceae</taxon>
        <taxon>Ruthenibacterium</taxon>
    </lineage>
</organism>
<evidence type="ECO:0000313" key="3">
    <source>
        <dbReference type="EMBL" id="HJB38905.1"/>
    </source>
</evidence>
<dbReference type="InterPro" id="IPR001492">
    <property type="entry name" value="Flagellin"/>
</dbReference>
<dbReference type="SUPFAM" id="SSF64518">
    <property type="entry name" value="Phase 1 flagellin"/>
    <property type="match status" value="1"/>
</dbReference>
<name>A0A9D2M119_9FIRM</name>
<feature type="domain" description="Flagellin N-terminal" evidence="2">
    <location>
        <begin position="11"/>
        <end position="140"/>
    </location>
</feature>
<reference evidence="3" key="1">
    <citation type="journal article" date="2021" name="PeerJ">
        <title>Extensive microbial diversity within the chicken gut microbiome revealed by metagenomics and culture.</title>
        <authorList>
            <person name="Gilroy R."/>
            <person name="Ravi A."/>
            <person name="Getino M."/>
            <person name="Pursley I."/>
            <person name="Horton D.L."/>
            <person name="Alikhan N.F."/>
            <person name="Baker D."/>
            <person name="Gharbi K."/>
            <person name="Hall N."/>
            <person name="Watson M."/>
            <person name="Adriaenssens E.M."/>
            <person name="Foster-Nyarko E."/>
            <person name="Jarju S."/>
            <person name="Secka A."/>
            <person name="Antonio M."/>
            <person name="Oren A."/>
            <person name="Chaudhuri R.R."/>
            <person name="La Ragione R."/>
            <person name="Hildebrand F."/>
            <person name="Pallen M.J."/>
        </authorList>
    </citation>
    <scope>NUCLEOTIDE SEQUENCE</scope>
    <source>
        <strain evidence="3">ChiBcec8-14828</strain>
    </source>
</reference>
<dbReference type="Pfam" id="PF00669">
    <property type="entry name" value="Flagellin_N"/>
    <property type="match status" value="1"/>
</dbReference>
<dbReference type="AlphaFoldDB" id="A0A9D2M119"/>
<dbReference type="EMBL" id="DWYA01000008">
    <property type="protein sequence ID" value="HJB38905.1"/>
    <property type="molecule type" value="Genomic_DNA"/>
</dbReference>
<dbReference type="Proteomes" id="UP000824209">
    <property type="component" value="Unassembled WGS sequence"/>
</dbReference>
<comment type="caution">
    <text evidence="3">The sequence shown here is derived from an EMBL/GenBank/DDBJ whole genome shotgun (WGS) entry which is preliminary data.</text>
</comment>
<dbReference type="Gene3D" id="1.20.1330.10">
    <property type="entry name" value="f41 fragment of flagellin, N-terminal domain"/>
    <property type="match status" value="1"/>
</dbReference>
<feature type="coiled-coil region" evidence="1">
    <location>
        <begin position="59"/>
        <end position="93"/>
    </location>
</feature>
<evidence type="ECO:0000259" key="2">
    <source>
        <dbReference type="Pfam" id="PF00669"/>
    </source>
</evidence>
<dbReference type="PANTHER" id="PTHR42792">
    <property type="entry name" value="FLAGELLIN"/>
    <property type="match status" value="1"/>
</dbReference>
<evidence type="ECO:0000313" key="4">
    <source>
        <dbReference type="Proteomes" id="UP000824209"/>
    </source>
</evidence>
<accession>A0A9D2M119</accession>
<proteinExistence type="predicted"/>
<gene>
    <name evidence="3" type="ORF">H9943_00740</name>
</gene>
<dbReference type="GO" id="GO:0009288">
    <property type="term" value="C:bacterial-type flagellum"/>
    <property type="evidence" value="ECO:0007669"/>
    <property type="project" value="InterPro"/>
</dbReference>
<protein>
    <recommendedName>
        <fullName evidence="2">Flagellin N-terminal domain-containing protein</fullName>
    </recommendedName>
</protein>
<dbReference type="InterPro" id="IPR001029">
    <property type="entry name" value="Flagellin_N"/>
</dbReference>
<reference evidence="3" key="2">
    <citation type="submission" date="2021-04" db="EMBL/GenBank/DDBJ databases">
        <authorList>
            <person name="Gilroy R."/>
        </authorList>
    </citation>
    <scope>NUCLEOTIDE SEQUENCE</scope>
    <source>
        <strain evidence="3">ChiBcec8-14828</strain>
    </source>
</reference>
<dbReference type="PANTHER" id="PTHR42792:SF1">
    <property type="entry name" value="FLAGELLAR HOOK-ASSOCIATED PROTEIN 3"/>
    <property type="match status" value="1"/>
</dbReference>
<dbReference type="GO" id="GO:0005198">
    <property type="term" value="F:structural molecule activity"/>
    <property type="evidence" value="ECO:0007669"/>
    <property type="project" value="InterPro"/>
</dbReference>
<evidence type="ECO:0000256" key="1">
    <source>
        <dbReference type="SAM" id="Coils"/>
    </source>
</evidence>
<keyword evidence="1" id="KW-0175">Coiled coil</keyword>
<sequence>MRVADRSTVRNYLSYLNNARNDYAETTDRIATGKRFTQISDDVSAGARVLETRNNKYKVEKQKDNITSIREELDAAESNMNTINDILKRVSSELIVKALNGTNDQATLDVYANEVAALKEELLQFANSKYGDKFLFGGTNAVSSPFTVDETTGRLKYNGVDVDSIQKDADGYFYEDATGARVEIPMDDDVYLDIGLGIKMAGTAVDPSTGYKISYSGLDIVGFGKDKDGNSNNLYNALNDIEQALRDGDREKLGKLNNKLTEQKKEFMANLTDLGAKTQFLETMETRLTNTIDDYTQRINNLMGVVPGEEETTLMMNDYALKAVLQLGSKILPTSLMDYIT</sequence>